<dbReference type="InterPro" id="IPR020449">
    <property type="entry name" value="Tscrpt_reg_AraC-type_HTH"/>
</dbReference>
<dbReference type="RefSeq" id="WP_281841591.1">
    <property type="nucleotide sequence ID" value="NZ_BROH01000003.1"/>
</dbReference>
<evidence type="ECO:0000256" key="3">
    <source>
        <dbReference type="ARBA" id="ARBA00023163"/>
    </source>
</evidence>
<dbReference type="PANTHER" id="PTHR46796:SF6">
    <property type="entry name" value="ARAC SUBFAMILY"/>
    <property type="match status" value="1"/>
</dbReference>
<dbReference type="SUPFAM" id="SSF46689">
    <property type="entry name" value="Homeodomain-like"/>
    <property type="match status" value="2"/>
</dbReference>
<dbReference type="InterPro" id="IPR009057">
    <property type="entry name" value="Homeodomain-like_sf"/>
</dbReference>
<dbReference type="Gene3D" id="1.10.10.60">
    <property type="entry name" value="Homeodomain-like"/>
    <property type="match status" value="1"/>
</dbReference>
<proteinExistence type="predicted"/>
<dbReference type="PANTHER" id="PTHR46796">
    <property type="entry name" value="HTH-TYPE TRANSCRIPTIONAL ACTIVATOR RHAS-RELATED"/>
    <property type="match status" value="1"/>
</dbReference>
<organism evidence="5 6">
    <name type="scientific">Sinisalibacter aestuarii</name>
    <dbReference type="NCBI Taxonomy" id="2949426"/>
    <lineage>
        <taxon>Bacteria</taxon>
        <taxon>Pseudomonadati</taxon>
        <taxon>Pseudomonadota</taxon>
        <taxon>Alphaproteobacteria</taxon>
        <taxon>Rhodobacterales</taxon>
        <taxon>Roseobacteraceae</taxon>
        <taxon>Sinisalibacter</taxon>
    </lineage>
</organism>
<dbReference type="Proteomes" id="UP001144205">
    <property type="component" value="Unassembled WGS sequence"/>
</dbReference>
<evidence type="ECO:0000256" key="2">
    <source>
        <dbReference type="ARBA" id="ARBA00023125"/>
    </source>
</evidence>
<evidence type="ECO:0000313" key="6">
    <source>
        <dbReference type="Proteomes" id="UP001144205"/>
    </source>
</evidence>
<keyword evidence="3" id="KW-0804">Transcription</keyword>
<reference evidence="5" key="1">
    <citation type="journal article" date="2023" name="Int. J. Syst. Evol. Microbiol.">
        <title>Sinisalibacter aestuarii sp. nov., isolated from estuarine sediment of the Arakawa River.</title>
        <authorList>
            <person name="Arafat S.T."/>
            <person name="Hirano S."/>
            <person name="Sato A."/>
            <person name="Takeuchi K."/>
            <person name="Yasuda T."/>
            <person name="Terahara T."/>
            <person name="Hamada M."/>
            <person name="Kobayashi T."/>
        </authorList>
    </citation>
    <scope>NUCLEOTIDE SEQUENCE</scope>
    <source>
        <strain evidence="5">B-399</strain>
    </source>
</reference>
<evidence type="ECO:0000259" key="4">
    <source>
        <dbReference type="PROSITE" id="PS01124"/>
    </source>
</evidence>
<keyword evidence="1" id="KW-0805">Transcription regulation</keyword>
<comment type="caution">
    <text evidence="5">The sequence shown here is derived from an EMBL/GenBank/DDBJ whole genome shotgun (WGS) entry which is preliminary data.</text>
</comment>
<name>A0ABQ5LTF2_9RHOB</name>
<feature type="domain" description="HTH araC/xylS-type" evidence="4">
    <location>
        <begin position="184"/>
        <end position="281"/>
    </location>
</feature>
<sequence length="290" mass="31306">MRPVSTFLSASPHAEMTARADLGFGLSAAIWTNRSDEVRYTAPLGHTFSYYLEGGDGTWRTDIRPVHGHPGAVSVLPEGQSSDWDITGAFEFVHLYLPDAALRRSYAETFDRDARLMPVEDLTYATIPALTAPFRALASALRTGDALQAEAAAAELVTVFFTRHAGLARPAPALGGGLAPRTARRLRDFIEAHLDTPIRLADLGTEAGLSAFHLHRAFRTRFGVSPQAWIAHRRVARAKALIRDGEPLAQVAAACGYANQSHFSRSFRDGTGMTPGAYRRALGAAAAARP</sequence>
<accession>A0ABQ5LTF2</accession>
<evidence type="ECO:0000313" key="5">
    <source>
        <dbReference type="EMBL" id="GKY87606.1"/>
    </source>
</evidence>
<dbReference type="InterPro" id="IPR018060">
    <property type="entry name" value="HTH_AraC"/>
</dbReference>
<evidence type="ECO:0000256" key="1">
    <source>
        <dbReference type="ARBA" id="ARBA00023015"/>
    </source>
</evidence>
<keyword evidence="6" id="KW-1185">Reference proteome</keyword>
<dbReference type="SMART" id="SM00342">
    <property type="entry name" value="HTH_ARAC"/>
    <property type="match status" value="1"/>
</dbReference>
<protein>
    <submittedName>
        <fullName evidence="5">AraC family transcriptional regulator</fullName>
    </submittedName>
</protein>
<dbReference type="InterPro" id="IPR018062">
    <property type="entry name" value="HTH_AraC-typ_CS"/>
</dbReference>
<dbReference type="PROSITE" id="PS01124">
    <property type="entry name" value="HTH_ARAC_FAMILY_2"/>
    <property type="match status" value="1"/>
</dbReference>
<keyword evidence="2" id="KW-0238">DNA-binding</keyword>
<dbReference type="EMBL" id="BROH01000003">
    <property type="protein sequence ID" value="GKY87606.1"/>
    <property type="molecule type" value="Genomic_DNA"/>
</dbReference>
<dbReference type="InterPro" id="IPR050204">
    <property type="entry name" value="AraC_XylS_family_regulators"/>
</dbReference>
<dbReference type="Pfam" id="PF12833">
    <property type="entry name" value="HTH_18"/>
    <property type="match status" value="1"/>
</dbReference>
<dbReference type="PRINTS" id="PR00032">
    <property type="entry name" value="HTHARAC"/>
</dbReference>
<gene>
    <name evidence="5" type="ORF">STA1M1_14750</name>
</gene>
<dbReference type="PROSITE" id="PS00041">
    <property type="entry name" value="HTH_ARAC_FAMILY_1"/>
    <property type="match status" value="1"/>
</dbReference>